<dbReference type="PROSITE" id="PS52016">
    <property type="entry name" value="TONB_DEPENDENT_REC_3"/>
    <property type="match status" value="1"/>
</dbReference>
<keyword evidence="3 8" id="KW-1134">Transmembrane beta strand</keyword>
<evidence type="ECO:0000256" key="2">
    <source>
        <dbReference type="ARBA" id="ARBA00022448"/>
    </source>
</evidence>
<organism evidence="12 13">
    <name type="scientific">Olivibacter domesticus</name>
    <name type="common">Pseudosphingobacterium domesticum</name>
    <dbReference type="NCBI Taxonomy" id="407022"/>
    <lineage>
        <taxon>Bacteria</taxon>
        <taxon>Pseudomonadati</taxon>
        <taxon>Bacteroidota</taxon>
        <taxon>Sphingobacteriia</taxon>
        <taxon>Sphingobacteriales</taxon>
        <taxon>Sphingobacteriaceae</taxon>
        <taxon>Olivibacter</taxon>
    </lineage>
</organism>
<dbReference type="STRING" id="407022.SAMN05661044_05132"/>
<accession>A0A1H7Y9B6</accession>
<feature type="domain" description="TonB-dependent receptor plug" evidence="11">
    <location>
        <begin position="132"/>
        <end position="238"/>
    </location>
</feature>
<dbReference type="Pfam" id="PF07715">
    <property type="entry name" value="Plug"/>
    <property type="match status" value="1"/>
</dbReference>
<feature type="domain" description="TonB-dependent receptor-like beta-barrel" evidence="10">
    <location>
        <begin position="395"/>
        <end position="948"/>
    </location>
</feature>
<dbReference type="Gene3D" id="2.40.170.20">
    <property type="entry name" value="TonB-dependent receptor, beta-barrel domain"/>
    <property type="match status" value="1"/>
</dbReference>
<evidence type="ECO:0000256" key="9">
    <source>
        <dbReference type="RuleBase" id="RU003357"/>
    </source>
</evidence>
<evidence type="ECO:0000256" key="5">
    <source>
        <dbReference type="ARBA" id="ARBA00023077"/>
    </source>
</evidence>
<evidence type="ECO:0000256" key="3">
    <source>
        <dbReference type="ARBA" id="ARBA00022452"/>
    </source>
</evidence>
<dbReference type="InterPro" id="IPR023997">
    <property type="entry name" value="TonB-dep_OMP_SusC/RagA_CS"/>
</dbReference>
<dbReference type="InterPro" id="IPR036942">
    <property type="entry name" value="Beta-barrel_TonB_sf"/>
</dbReference>
<dbReference type="OrthoDB" id="9768177at2"/>
<dbReference type="SUPFAM" id="SSF56935">
    <property type="entry name" value="Porins"/>
    <property type="match status" value="1"/>
</dbReference>
<dbReference type="InterPro" id="IPR008969">
    <property type="entry name" value="CarboxyPept-like_regulatory"/>
</dbReference>
<comment type="subcellular location">
    <subcellularLocation>
        <location evidence="1 8">Cell outer membrane</location>
        <topology evidence="1 8">Multi-pass membrane protein</topology>
    </subcellularLocation>
</comment>
<dbReference type="RefSeq" id="WP_093331478.1">
    <property type="nucleotide sequence ID" value="NZ_FOAF01000012.1"/>
</dbReference>
<evidence type="ECO:0000259" key="10">
    <source>
        <dbReference type="Pfam" id="PF00593"/>
    </source>
</evidence>
<keyword evidence="6 8" id="KW-0472">Membrane</keyword>
<sequence length="990" mass="109292">MNVLKQFKNGILFAFCLFSGQQLLAQQERPLVKGLVQDTLGKALIGVSVRAINQSTQKSFQASTSEQGLFQFVSIPSGGPYDFVFSYIGFMPDTLRNYQVVAGKQITLNVKLKEEPMGLGEVVIVGYGTSNKREITGSITSVSSEEFNTGVFSTPSQLLQGKVAGLNITRSGNPNEKPAVVLRGPSTLRAGSQEPFYVIDGVPGASIDLIAPDDIESIDVLKDAASTAIYGSRAANGVIMVTTKKAKSGSTRLSYSTYVAAEQISNTIDMLNGEELRTYLSENGKTATTDDGSNTNWQDEVSRTGISHNHNLSFSGSSQNSSYGASVNYLNNQGIIKGSSLERFIARGYMEQRAFNDRLKLNLNITNSSTNSQLVADEVYSNMLIYLPTVAVRQPDGSYSEDFSVTRGYLNPVSLIDNNEINQKTKLFLASGGAKVTILEGLDFTTNVSYQDERIDSNIYYNRLSGLAQNVNGRVIRNTVTNTKKIIESFFNYDRTFGEHGLKLLAGYSWQEDRLGDGFQTTNQGFVTDDLSYNNPGLGNPDEGVAVDYGTKRIQTLRLISFYGRVNYQYQNKYLLQASLRRDGSSAFGANNKWGLFPAASIGWLIDREDFMQGAPVISSLKLRAGYGVSGNSAGFDVFTSRFLYAGTGRFYYDGKFINAIGPFQNDNPDLKWERTATINIGLDFGLFNDVLSGSVDIYDKRTSDLLWTYPVSATQYFVPRLTANAGEMTNKGIELSLQATPVNRNGFSWTTAINLAHNKNEMTSLSNDNFELPLIQTAFLGGRGQSGNASQRVQEGYALGSIYTWRYAGKNADGVSQFYDKEGNLTIAPTSDDFYYIGNAQPKLVYGWNNTFKYKKFDLNFFLRGVTGNKIINGTLADMNAPNNATQTNIPRFTLDEQEPINDNNAYFLSDRFVESGAYLRLDNVTLGYTFKTNNRTLRAYLGANNLFVITNYRGIDPEVNMGGIEPGVDNRNYYPKTRSFMLGLNVNF</sequence>
<keyword evidence="2 8" id="KW-0813">Transport</keyword>
<dbReference type="GO" id="GO:0009279">
    <property type="term" value="C:cell outer membrane"/>
    <property type="evidence" value="ECO:0007669"/>
    <property type="project" value="UniProtKB-SubCell"/>
</dbReference>
<protein>
    <submittedName>
        <fullName evidence="12">Iron complex outermembrane recepter protein</fullName>
    </submittedName>
</protein>
<dbReference type="InterPro" id="IPR000531">
    <property type="entry name" value="Beta-barrel_TonB"/>
</dbReference>
<dbReference type="Gene3D" id="2.170.130.10">
    <property type="entry name" value="TonB-dependent receptor, plug domain"/>
    <property type="match status" value="1"/>
</dbReference>
<dbReference type="SUPFAM" id="SSF49464">
    <property type="entry name" value="Carboxypeptidase regulatory domain-like"/>
    <property type="match status" value="1"/>
</dbReference>
<dbReference type="Proteomes" id="UP000199421">
    <property type="component" value="Unassembled WGS sequence"/>
</dbReference>
<dbReference type="InterPro" id="IPR023996">
    <property type="entry name" value="TonB-dep_OMP_SusC/RagA"/>
</dbReference>
<keyword evidence="7 8" id="KW-0998">Cell outer membrane</keyword>
<keyword evidence="13" id="KW-1185">Reference proteome</keyword>
<dbReference type="AlphaFoldDB" id="A0A1H7Y9B6"/>
<keyword evidence="5 9" id="KW-0798">TonB box</keyword>
<dbReference type="Pfam" id="PF13620">
    <property type="entry name" value="CarboxypepD_reg"/>
    <property type="match status" value="1"/>
</dbReference>
<evidence type="ECO:0000256" key="6">
    <source>
        <dbReference type="ARBA" id="ARBA00023136"/>
    </source>
</evidence>
<proteinExistence type="inferred from homology"/>
<evidence type="ECO:0000259" key="11">
    <source>
        <dbReference type="Pfam" id="PF07715"/>
    </source>
</evidence>
<gene>
    <name evidence="12" type="ORF">SAMN05661044_05132</name>
</gene>
<evidence type="ECO:0000256" key="1">
    <source>
        <dbReference type="ARBA" id="ARBA00004571"/>
    </source>
</evidence>
<dbReference type="Gene3D" id="2.60.40.1120">
    <property type="entry name" value="Carboxypeptidase-like, regulatory domain"/>
    <property type="match status" value="1"/>
</dbReference>
<dbReference type="InterPro" id="IPR012910">
    <property type="entry name" value="Plug_dom"/>
</dbReference>
<reference evidence="13" key="1">
    <citation type="submission" date="2016-10" db="EMBL/GenBank/DDBJ databases">
        <authorList>
            <person name="Varghese N."/>
            <person name="Submissions S."/>
        </authorList>
    </citation>
    <scope>NUCLEOTIDE SEQUENCE [LARGE SCALE GENOMIC DNA]</scope>
    <source>
        <strain evidence="13">DSM 18733</strain>
    </source>
</reference>
<dbReference type="InterPro" id="IPR039426">
    <property type="entry name" value="TonB-dep_rcpt-like"/>
</dbReference>
<dbReference type="EMBL" id="FOAF01000012">
    <property type="protein sequence ID" value="SEM41779.1"/>
    <property type="molecule type" value="Genomic_DNA"/>
</dbReference>
<evidence type="ECO:0000256" key="8">
    <source>
        <dbReference type="PROSITE-ProRule" id="PRU01360"/>
    </source>
</evidence>
<dbReference type="InterPro" id="IPR037066">
    <property type="entry name" value="Plug_dom_sf"/>
</dbReference>
<evidence type="ECO:0000313" key="12">
    <source>
        <dbReference type="EMBL" id="SEM41779.1"/>
    </source>
</evidence>
<dbReference type="NCBIfam" id="TIGR04057">
    <property type="entry name" value="SusC_RagA_signa"/>
    <property type="match status" value="1"/>
</dbReference>
<name>A0A1H7Y9B6_OLID1</name>
<comment type="similarity">
    <text evidence="8 9">Belongs to the TonB-dependent receptor family.</text>
</comment>
<dbReference type="NCBIfam" id="TIGR04056">
    <property type="entry name" value="OMP_RagA_SusC"/>
    <property type="match status" value="1"/>
</dbReference>
<evidence type="ECO:0000256" key="4">
    <source>
        <dbReference type="ARBA" id="ARBA00022692"/>
    </source>
</evidence>
<evidence type="ECO:0000313" key="13">
    <source>
        <dbReference type="Proteomes" id="UP000199421"/>
    </source>
</evidence>
<evidence type="ECO:0000256" key="7">
    <source>
        <dbReference type="ARBA" id="ARBA00023237"/>
    </source>
</evidence>
<keyword evidence="4 8" id="KW-0812">Transmembrane</keyword>
<dbReference type="Pfam" id="PF00593">
    <property type="entry name" value="TonB_dep_Rec_b-barrel"/>
    <property type="match status" value="1"/>
</dbReference>